<gene>
    <name evidence="4" type="ORF">GUJ93_ZPchr0007g3192</name>
</gene>
<keyword evidence="5" id="KW-1185">Reference proteome</keyword>
<reference evidence="4" key="2">
    <citation type="submission" date="2021-02" db="EMBL/GenBank/DDBJ databases">
        <authorList>
            <person name="Kimball J.A."/>
            <person name="Haas M.W."/>
            <person name="Macchietto M."/>
            <person name="Kono T."/>
            <person name="Duquette J."/>
            <person name="Shao M."/>
        </authorList>
    </citation>
    <scope>NUCLEOTIDE SEQUENCE</scope>
    <source>
        <tissue evidence="4">Fresh leaf tissue</tissue>
    </source>
</reference>
<dbReference type="Proteomes" id="UP000729402">
    <property type="component" value="Unassembled WGS sequence"/>
</dbReference>
<evidence type="ECO:0000313" key="4">
    <source>
        <dbReference type="EMBL" id="KAG8079580.1"/>
    </source>
</evidence>
<dbReference type="GO" id="GO:0140824">
    <property type="term" value="F:thioredoxin-dependent peroxiredoxin activity"/>
    <property type="evidence" value="ECO:0007669"/>
    <property type="project" value="UniProtKB-EC"/>
</dbReference>
<evidence type="ECO:0000259" key="3">
    <source>
        <dbReference type="Pfam" id="PF10417"/>
    </source>
</evidence>
<feature type="domain" description="Peroxiredoxin C-terminal" evidence="3">
    <location>
        <begin position="11"/>
        <end position="49"/>
    </location>
</feature>
<reference evidence="4" key="1">
    <citation type="journal article" date="2021" name="bioRxiv">
        <title>Whole Genome Assembly and Annotation of Northern Wild Rice, Zizania palustris L., Supports a Whole Genome Duplication in the Zizania Genus.</title>
        <authorList>
            <person name="Haas M."/>
            <person name="Kono T."/>
            <person name="Macchietto M."/>
            <person name="Millas R."/>
            <person name="McGilp L."/>
            <person name="Shao M."/>
            <person name="Duquette J."/>
            <person name="Hirsch C.N."/>
            <person name="Kimball J."/>
        </authorList>
    </citation>
    <scope>NUCLEOTIDE SEQUENCE</scope>
    <source>
        <tissue evidence="4">Fresh leaf tissue</tissue>
    </source>
</reference>
<organism evidence="4 5">
    <name type="scientific">Zizania palustris</name>
    <name type="common">Northern wild rice</name>
    <dbReference type="NCBI Taxonomy" id="103762"/>
    <lineage>
        <taxon>Eukaryota</taxon>
        <taxon>Viridiplantae</taxon>
        <taxon>Streptophyta</taxon>
        <taxon>Embryophyta</taxon>
        <taxon>Tracheophyta</taxon>
        <taxon>Spermatophyta</taxon>
        <taxon>Magnoliopsida</taxon>
        <taxon>Liliopsida</taxon>
        <taxon>Poales</taxon>
        <taxon>Poaceae</taxon>
        <taxon>BOP clade</taxon>
        <taxon>Oryzoideae</taxon>
        <taxon>Oryzeae</taxon>
        <taxon>Zizaniinae</taxon>
        <taxon>Zizania</taxon>
    </lineage>
</organism>
<name>A0A8J5SSN4_ZIZPA</name>
<protein>
    <recommendedName>
        <fullName evidence="1">thioredoxin-dependent peroxiredoxin</fullName>
        <ecNumber evidence="1">1.11.1.24</ecNumber>
    </recommendedName>
</protein>
<dbReference type="EMBL" id="JAAALK010000282">
    <property type="protein sequence ID" value="KAG8079580.1"/>
    <property type="molecule type" value="Genomic_DNA"/>
</dbReference>
<dbReference type="Pfam" id="PF10417">
    <property type="entry name" value="1-cysPrx_C"/>
    <property type="match status" value="1"/>
</dbReference>
<evidence type="ECO:0000256" key="2">
    <source>
        <dbReference type="ARBA" id="ARBA00049091"/>
    </source>
</evidence>
<dbReference type="EC" id="1.11.1.24" evidence="1"/>
<sequence length="87" mass="9525">MVEVLRALDALLTAAKHGVATPANWTPGESVVIPPGVTDEEAKERFPQGFATADLPSQKSEVRPPLHQARLIDLDRRFDVPNKSRTP</sequence>
<dbReference type="FunFam" id="3.30.1020.10:FF:000001">
    <property type="entry name" value="1-Cys peroxiredoxin"/>
    <property type="match status" value="1"/>
</dbReference>
<dbReference type="InterPro" id="IPR019479">
    <property type="entry name" value="Peroxiredoxin_C"/>
</dbReference>
<evidence type="ECO:0000256" key="1">
    <source>
        <dbReference type="ARBA" id="ARBA00013017"/>
    </source>
</evidence>
<accession>A0A8J5SSN4</accession>
<dbReference type="AlphaFoldDB" id="A0A8J5SSN4"/>
<evidence type="ECO:0000313" key="5">
    <source>
        <dbReference type="Proteomes" id="UP000729402"/>
    </source>
</evidence>
<dbReference type="OrthoDB" id="2996783at2759"/>
<comment type="catalytic activity">
    <reaction evidence="2">
        <text>a hydroperoxide + [thioredoxin]-dithiol = an alcohol + [thioredoxin]-disulfide + H2O</text>
        <dbReference type="Rhea" id="RHEA:62620"/>
        <dbReference type="Rhea" id="RHEA-COMP:10698"/>
        <dbReference type="Rhea" id="RHEA-COMP:10700"/>
        <dbReference type="ChEBI" id="CHEBI:15377"/>
        <dbReference type="ChEBI" id="CHEBI:29950"/>
        <dbReference type="ChEBI" id="CHEBI:30879"/>
        <dbReference type="ChEBI" id="CHEBI:35924"/>
        <dbReference type="ChEBI" id="CHEBI:50058"/>
        <dbReference type="EC" id="1.11.1.24"/>
    </reaction>
</comment>
<proteinExistence type="predicted"/>
<comment type="caution">
    <text evidence="4">The sequence shown here is derived from an EMBL/GenBank/DDBJ whole genome shotgun (WGS) entry which is preliminary data.</text>
</comment>